<gene>
    <name evidence="11" type="primary">atpB</name>
    <name evidence="13" type="ORF">EFY79_15520</name>
</gene>
<organism evidence="13 14">
    <name type="scientific">Hanamia caeni</name>
    <dbReference type="NCBI Taxonomy" id="2294116"/>
    <lineage>
        <taxon>Bacteria</taxon>
        <taxon>Pseudomonadati</taxon>
        <taxon>Bacteroidota</taxon>
        <taxon>Chitinophagia</taxon>
        <taxon>Chitinophagales</taxon>
        <taxon>Chitinophagaceae</taxon>
        <taxon>Hanamia</taxon>
    </lineage>
</organism>
<feature type="transmembrane region" description="Helical" evidence="11">
    <location>
        <begin position="275"/>
        <end position="298"/>
    </location>
</feature>
<dbReference type="OrthoDB" id="9809130at2"/>
<dbReference type="InterPro" id="IPR035908">
    <property type="entry name" value="F0_ATP_A_sf"/>
</dbReference>
<keyword evidence="12" id="KW-0732">Signal</keyword>
<evidence type="ECO:0000256" key="12">
    <source>
        <dbReference type="SAM" id="SignalP"/>
    </source>
</evidence>
<evidence type="ECO:0000256" key="6">
    <source>
        <dbReference type="ARBA" id="ARBA00022781"/>
    </source>
</evidence>
<dbReference type="HAMAP" id="MF_01393">
    <property type="entry name" value="ATP_synth_a_bact"/>
    <property type="match status" value="1"/>
</dbReference>
<dbReference type="PANTHER" id="PTHR11410">
    <property type="entry name" value="ATP SYNTHASE SUBUNIT A"/>
    <property type="match status" value="1"/>
</dbReference>
<evidence type="ECO:0000256" key="11">
    <source>
        <dbReference type="HAMAP-Rule" id="MF_01393"/>
    </source>
</evidence>
<keyword evidence="7 11" id="KW-1133">Transmembrane helix</keyword>
<evidence type="ECO:0000256" key="10">
    <source>
        <dbReference type="ARBA" id="ARBA00023310"/>
    </source>
</evidence>
<dbReference type="SUPFAM" id="SSF81336">
    <property type="entry name" value="F1F0 ATP synthase subunit A"/>
    <property type="match status" value="1"/>
</dbReference>
<evidence type="ECO:0000256" key="2">
    <source>
        <dbReference type="ARBA" id="ARBA00006810"/>
    </source>
</evidence>
<feature type="signal peptide" evidence="12">
    <location>
        <begin position="1"/>
        <end position="27"/>
    </location>
</feature>
<sequence length="363" mass="40531">MGSKFMKSLMVAVFSLFFGVFSQNTYAQETHEEHKNAEEKFDPTTSILNHVQDAYEFHFFSIGDFHASIYLPVILYSPQKGLSVFSSKRFGHNHDESYDGYKLEGGNKIVPVDEGTTVYDFSLTRNVVQTIFALAIFTIVMVKIGNKYKKGHGVVSAPSGAQGFLEPIIIFIRDNVGKANLGSRWERYMPYLLTVFFFILINAIFGMIPGAANVAGNIAFTLILGLISLVVILFSTTPHFWKHIIWPPDVPFLVKVILVPVELFGLFVIKPGALIIRLFANMVAGHIVILAFISLIFIFGEMSKVAGFGFSPFSILFVVFDYFIEILVAFIQAFIFTVLTAIFIGQGFEGSDHDVAKNDHAFL</sequence>
<dbReference type="GO" id="GO:0046933">
    <property type="term" value="F:proton-transporting ATP synthase activity, rotational mechanism"/>
    <property type="evidence" value="ECO:0007669"/>
    <property type="project" value="UniProtKB-UniRule"/>
</dbReference>
<dbReference type="InterPro" id="IPR000568">
    <property type="entry name" value="ATP_synth_F0_asu"/>
</dbReference>
<keyword evidence="9 11" id="KW-0472">Membrane</keyword>
<keyword evidence="14" id="KW-1185">Reference proteome</keyword>
<feature type="transmembrane region" description="Helical" evidence="11">
    <location>
        <begin position="252"/>
        <end position="269"/>
    </location>
</feature>
<keyword evidence="6 11" id="KW-0375">Hydrogen ion transport</keyword>
<comment type="caution">
    <text evidence="13">The sequence shown here is derived from an EMBL/GenBank/DDBJ whole genome shotgun (WGS) entry which is preliminary data.</text>
</comment>
<dbReference type="CDD" id="cd00310">
    <property type="entry name" value="ATP-synt_Fo_a_6"/>
    <property type="match status" value="1"/>
</dbReference>
<keyword evidence="4 11" id="KW-0138">CF(0)</keyword>
<comment type="similarity">
    <text evidence="2 11">Belongs to the ATPase A chain family.</text>
</comment>
<dbReference type="AlphaFoldDB" id="A0A3M9N9U6"/>
<reference evidence="13 14" key="1">
    <citation type="submission" date="2018-11" db="EMBL/GenBank/DDBJ databases">
        <title>Draft genome sequence of Ferruginibacter sp. BO-59.</title>
        <authorList>
            <person name="Im W.T."/>
        </authorList>
    </citation>
    <scope>NUCLEOTIDE SEQUENCE [LARGE SCALE GENOMIC DNA]</scope>
    <source>
        <strain evidence="13 14">BO-59</strain>
    </source>
</reference>
<dbReference type="InterPro" id="IPR045083">
    <property type="entry name" value="ATP_synth_F0_asu_bact/mt"/>
</dbReference>
<evidence type="ECO:0000256" key="5">
    <source>
        <dbReference type="ARBA" id="ARBA00022692"/>
    </source>
</evidence>
<feature type="transmembrane region" description="Helical" evidence="11">
    <location>
        <begin position="305"/>
        <end position="324"/>
    </location>
</feature>
<feature type="transmembrane region" description="Helical" evidence="11">
    <location>
        <begin position="127"/>
        <end position="144"/>
    </location>
</feature>
<keyword evidence="11" id="KW-1003">Cell membrane</keyword>
<dbReference type="PANTHER" id="PTHR11410:SF0">
    <property type="entry name" value="ATP SYNTHASE SUBUNIT A"/>
    <property type="match status" value="1"/>
</dbReference>
<dbReference type="Gene3D" id="1.20.120.220">
    <property type="entry name" value="ATP synthase, F0 complex, subunit A"/>
    <property type="match status" value="1"/>
</dbReference>
<dbReference type="PRINTS" id="PR00123">
    <property type="entry name" value="ATPASEA"/>
</dbReference>
<feature type="transmembrane region" description="Helical" evidence="11">
    <location>
        <begin position="330"/>
        <end position="348"/>
    </location>
</feature>
<evidence type="ECO:0000313" key="14">
    <source>
        <dbReference type="Proteomes" id="UP000267223"/>
    </source>
</evidence>
<accession>A0A3M9N9U6</accession>
<proteinExistence type="inferred from homology"/>
<comment type="function">
    <text evidence="11">Key component of the proton channel; it plays a direct role in the translocation of protons across the membrane.</text>
</comment>
<keyword evidence="10 11" id="KW-0066">ATP synthesis</keyword>
<keyword evidence="8 11" id="KW-0406">Ion transport</keyword>
<dbReference type="GO" id="GO:0045259">
    <property type="term" value="C:proton-transporting ATP synthase complex"/>
    <property type="evidence" value="ECO:0007669"/>
    <property type="project" value="UniProtKB-KW"/>
</dbReference>
<dbReference type="RefSeq" id="WP_123121641.1">
    <property type="nucleotide sequence ID" value="NZ_RJJR01000013.1"/>
</dbReference>
<evidence type="ECO:0000256" key="8">
    <source>
        <dbReference type="ARBA" id="ARBA00023065"/>
    </source>
</evidence>
<evidence type="ECO:0000256" key="7">
    <source>
        <dbReference type="ARBA" id="ARBA00022989"/>
    </source>
</evidence>
<keyword evidence="3 11" id="KW-0813">Transport</keyword>
<dbReference type="Pfam" id="PF00119">
    <property type="entry name" value="ATP-synt_A"/>
    <property type="match status" value="1"/>
</dbReference>
<keyword evidence="5 11" id="KW-0812">Transmembrane</keyword>
<evidence type="ECO:0000256" key="3">
    <source>
        <dbReference type="ARBA" id="ARBA00022448"/>
    </source>
</evidence>
<dbReference type="EMBL" id="RJJR01000013">
    <property type="protein sequence ID" value="RNI34580.1"/>
    <property type="molecule type" value="Genomic_DNA"/>
</dbReference>
<evidence type="ECO:0000313" key="13">
    <source>
        <dbReference type="EMBL" id="RNI34580.1"/>
    </source>
</evidence>
<feature type="chain" id="PRO_5017978384" description="ATP synthase subunit a" evidence="12">
    <location>
        <begin position="28"/>
        <end position="363"/>
    </location>
</feature>
<dbReference type="Proteomes" id="UP000267223">
    <property type="component" value="Unassembled WGS sequence"/>
</dbReference>
<feature type="transmembrane region" description="Helical" evidence="11">
    <location>
        <begin position="191"/>
        <end position="212"/>
    </location>
</feature>
<dbReference type="GO" id="GO:0005886">
    <property type="term" value="C:plasma membrane"/>
    <property type="evidence" value="ECO:0007669"/>
    <property type="project" value="UniProtKB-SubCell"/>
</dbReference>
<protein>
    <recommendedName>
        <fullName evidence="11">ATP synthase subunit a</fullName>
    </recommendedName>
    <alternativeName>
        <fullName evidence="11">ATP synthase F0 sector subunit a</fullName>
    </alternativeName>
    <alternativeName>
        <fullName evidence="11">F-ATPase subunit 6</fullName>
    </alternativeName>
</protein>
<comment type="subcellular location">
    <subcellularLocation>
        <location evidence="11">Cell membrane</location>
        <topology evidence="11">Multi-pass membrane protein</topology>
    </subcellularLocation>
    <subcellularLocation>
        <location evidence="1">Membrane</location>
        <topology evidence="1">Multi-pass membrane protein</topology>
    </subcellularLocation>
</comment>
<name>A0A3M9N9U6_9BACT</name>
<evidence type="ECO:0000256" key="1">
    <source>
        <dbReference type="ARBA" id="ARBA00004141"/>
    </source>
</evidence>
<feature type="transmembrane region" description="Helical" evidence="11">
    <location>
        <begin position="218"/>
        <end position="240"/>
    </location>
</feature>
<evidence type="ECO:0000256" key="4">
    <source>
        <dbReference type="ARBA" id="ARBA00022547"/>
    </source>
</evidence>
<evidence type="ECO:0000256" key="9">
    <source>
        <dbReference type="ARBA" id="ARBA00023136"/>
    </source>
</evidence>